<dbReference type="InterPro" id="IPR049053">
    <property type="entry name" value="AFCA-like_C"/>
</dbReference>
<evidence type="ECO:0000313" key="3">
    <source>
        <dbReference type="EMBL" id="EDQ48626.1"/>
    </source>
</evidence>
<dbReference type="InterPro" id="IPR054363">
    <property type="entry name" value="GH95_cat"/>
</dbReference>
<evidence type="ECO:0000259" key="1">
    <source>
        <dbReference type="Pfam" id="PF21307"/>
    </source>
</evidence>
<dbReference type="EMBL" id="DS546180">
    <property type="protein sequence ID" value="EDQ48626.1"/>
    <property type="molecule type" value="Genomic_DNA"/>
</dbReference>
<dbReference type="GO" id="GO:0005975">
    <property type="term" value="P:carbohydrate metabolic process"/>
    <property type="evidence" value="ECO:0007669"/>
    <property type="project" value="InterPro"/>
</dbReference>
<dbReference type="AlphaFoldDB" id="A9U6S8"/>
<dbReference type="InterPro" id="IPR013780">
    <property type="entry name" value="Glyco_hydro_b"/>
</dbReference>
<feature type="domain" description="Glycosyl hydrolase family 95 catalytic" evidence="2">
    <location>
        <begin position="4"/>
        <end position="33"/>
    </location>
</feature>
<feature type="domain" description="Alpha fucosidase A-like C-terminal" evidence="1">
    <location>
        <begin position="35"/>
        <end position="95"/>
    </location>
</feature>
<dbReference type="PANTHER" id="PTHR31084">
    <property type="entry name" value="ALPHA-L-FUCOSIDASE 2"/>
    <property type="match status" value="1"/>
</dbReference>
<sequence>MLRHSTLPNLFDNHPPFQIDGNFGGTAGIAEMLLQSHSGLIRLLPALPDSWSDGEVSGLRARGGFTLNFTWTKGQVTEAVVTCAVSGPCRLEAPGLDPVSFEGEAGRSYTFTK</sequence>
<organism>
    <name type="scientific">Physcomitrium patens</name>
    <name type="common">Spreading-leaved earth moss</name>
    <name type="synonym">Physcomitrella patens</name>
    <dbReference type="NCBI Taxonomy" id="3218"/>
    <lineage>
        <taxon>Eukaryota</taxon>
        <taxon>Viridiplantae</taxon>
        <taxon>Streptophyta</taxon>
        <taxon>Embryophyta</taxon>
        <taxon>Bryophyta</taxon>
        <taxon>Bryophytina</taxon>
        <taxon>Bryopsida</taxon>
        <taxon>Funariidae</taxon>
        <taxon>Funariales</taxon>
        <taxon>Funariaceae</taxon>
        <taxon>Physcomitrium</taxon>
    </lineage>
</organism>
<accession>A9U6S8</accession>
<evidence type="ECO:0000259" key="2">
    <source>
        <dbReference type="Pfam" id="PF22124"/>
    </source>
</evidence>
<dbReference type="InterPro" id="IPR008928">
    <property type="entry name" value="6-hairpin_glycosidase_sf"/>
</dbReference>
<dbReference type="SUPFAM" id="SSF48208">
    <property type="entry name" value="Six-hairpin glycosidases"/>
    <property type="match status" value="1"/>
</dbReference>
<reference evidence="3" key="1">
    <citation type="journal article" date="2008" name="Science">
        <title>The Physcomitrella genome reveals evolutionary insights into the conquest of land by plants.</title>
        <authorList>
            <person name="Rensing S."/>
            <person name="Lang D."/>
            <person name="Zimmer A."/>
            <person name="Terry A."/>
            <person name="Salamov A."/>
            <person name="Shapiro H."/>
            <person name="Nishiyama T."/>
            <person name="Perroud P.-F."/>
            <person name="Lindquist E."/>
            <person name="Kamisugi Y."/>
            <person name="Tanahashi T."/>
            <person name="Sakakibara K."/>
            <person name="Fujita T."/>
            <person name="Oishi K."/>
            <person name="Shin-I T."/>
            <person name="Kuroki Y."/>
            <person name="Toyoda A."/>
            <person name="Suzuki Y."/>
            <person name="Hashimoto A."/>
            <person name="Yamaguchi K."/>
            <person name="Sugano A."/>
            <person name="Kohara Y."/>
            <person name="Fujiyama A."/>
            <person name="Anterola A."/>
            <person name="Aoki S."/>
            <person name="Ashton N."/>
            <person name="Barbazuk W.B."/>
            <person name="Barker E."/>
            <person name="Bennetzen J."/>
            <person name="Bezanilla M."/>
            <person name="Blankenship R."/>
            <person name="Cho S.H."/>
            <person name="Dutcher S."/>
            <person name="Estelle M."/>
            <person name="Fawcett J.A."/>
            <person name="Gundlach H."/>
            <person name="Hanada K."/>
            <person name="Heyl A."/>
            <person name="Hicks K.A."/>
            <person name="Hugh J."/>
            <person name="Lohr M."/>
            <person name="Mayer K."/>
            <person name="Melkozernov A."/>
            <person name="Murata T."/>
            <person name="Nelson D."/>
            <person name="Pils B."/>
            <person name="Prigge M."/>
            <person name="Reiss B."/>
            <person name="Renner T."/>
            <person name="Rombauts S."/>
            <person name="Rushton P."/>
            <person name="Sanderfoot A."/>
            <person name="Schween G."/>
            <person name="Shiu S.-H."/>
            <person name="Stueber K."/>
            <person name="Theodoulou F.L."/>
            <person name="Tu H."/>
            <person name="Van de Peer Y."/>
            <person name="Verrier P.J."/>
            <person name="Waters E."/>
            <person name="Wood A."/>
            <person name="Yang L."/>
            <person name="Cove D."/>
            <person name="Cuming A."/>
            <person name="Hasebe M."/>
            <person name="Lucas S."/>
            <person name="Mishler D.B."/>
            <person name="Reski R."/>
            <person name="Grigoriev I."/>
            <person name="Quatrano R.S."/>
            <person name="Boore J.L."/>
        </authorList>
    </citation>
    <scope>NUCLEOTIDE SEQUENCE [LARGE SCALE GENOMIC DNA]</scope>
</reference>
<dbReference type="Pfam" id="PF22124">
    <property type="entry name" value="Glyco_hydro_95_cat"/>
    <property type="match status" value="1"/>
</dbReference>
<dbReference type="HOGENOM" id="CLU_2137778_0_0_1"/>
<dbReference type="PANTHER" id="PTHR31084:SF0">
    <property type="entry name" value="ALPHA-L-FUCOSIDASE 2"/>
    <property type="match status" value="1"/>
</dbReference>
<dbReference type="Pfam" id="PF21307">
    <property type="entry name" value="Glyco_hydro_95_C"/>
    <property type="match status" value="1"/>
</dbReference>
<name>A9U6S8_PHYPA</name>
<gene>
    <name evidence="3" type="ORF">PHYPADRAFT_103489</name>
</gene>
<protein>
    <submittedName>
        <fullName evidence="3">Predicted protein</fullName>
    </submittedName>
</protein>
<dbReference type="Gene3D" id="2.60.40.1180">
    <property type="entry name" value="Golgi alpha-mannosidase II"/>
    <property type="match status" value="1"/>
</dbReference>
<proteinExistence type="predicted"/>